<dbReference type="PANTHER" id="PTHR30061">
    <property type="entry name" value="MALTOSE-BINDING PERIPLASMIC PROTEIN"/>
    <property type="match status" value="1"/>
</dbReference>
<keyword evidence="3 4" id="KW-0732">Signal</keyword>
<dbReference type="PANTHER" id="PTHR30061:SF50">
    <property type="entry name" value="MALTOSE_MALTODEXTRIN-BINDING PERIPLASMIC PROTEIN"/>
    <property type="match status" value="1"/>
</dbReference>
<dbReference type="RefSeq" id="WP_343784431.1">
    <property type="nucleotide sequence ID" value="NZ_BAAACZ010000027.1"/>
</dbReference>
<feature type="chain" id="PRO_5045318687" evidence="4">
    <location>
        <begin position="20"/>
        <end position="417"/>
    </location>
</feature>
<proteinExistence type="inferred from homology"/>
<dbReference type="InterPro" id="IPR006059">
    <property type="entry name" value="SBP"/>
</dbReference>
<dbReference type="Pfam" id="PF13416">
    <property type="entry name" value="SBP_bac_8"/>
    <property type="match status" value="1"/>
</dbReference>
<accession>A0ABN1A7Y2</accession>
<comment type="similarity">
    <text evidence="1">Belongs to the bacterial solute-binding protein 1 family.</text>
</comment>
<reference evidence="5 6" key="1">
    <citation type="journal article" date="2019" name="Int. J. Syst. Evol. Microbiol.">
        <title>The Global Catalogue of Microorganisms (GCM) 10K type strain sequencing project: providing services to taxonomists for standard genome sequencing and annotation.</title>
        <authorList>
            <consortium name="The Broad Institute Genomics Platform"/>
            <consortium name="The Broad Institute Genome Sequencing Center for Infectious Disease"/>
            <person name="Wu L."/>
            <person name="Ma J."/>
        </authorList>
    </citation>
    <scope>NUCLEOTIDE SEQUENCE [LARGE SCALE GENOMIC DNA]</scope>
    <source>
        <strain evidence="5 6">JCM 14193</strain>
    </source>
</reference>
<evidence type="ECO:0000256" key="3">
    <source>
        <dbReference type="ARBA" id="ARBA00022729"/>
    </source>
</evidence>
<dbReference type="PROSITE" id="PS51257">
    <property type="entry name" value="PROKAR_LIPOPROTEIN"/>
    <property type="match status" value="1"/>
</dbReference>
<comment type="caution">
    <text evidence="5">The sequence shown here is derived from an EMBL/GenBank/DDBJ whole genome shotgun (WGS) entry which is preliminary data.</text>
</comment>
<dbReference type="Proteomes" id="UP001500740">
    <property type="component" value="Unassembled WGS sequence"/>
</dbReference>
<evidence type="ECO:0000313" key="5">
    <source>
        <dbReference type="EMBL" id="GAA0469812.1"/>
    </source>
</evidence>
<dbReference type="Gene3D" id="3.40.190.10">
    <property type="entry name" value="Periplasmic binding protein-like II"/>
    <property type="match status" value="2"/>
</dbReference>
<protein>
    <submittedName>
        <fullName evidence="5">ABC transporter substrate-binding protein</fullName>
    </submittedName>
</protein>
<feature type="signal peptide" evidence="4">
    <location>
        <begin position="1"/>
        <end position="19"/>
    </location>
</feature>
<evidence type="ECO:0000256" key="1">
    <source>
        <dbReference type="ARBA" id="ARBA00008520"/>
    </source>
</evidence>
<name>A0ABN1A7Y2_9BACI</name>
<sequence length="417" mass="46568">MKFNKLFFALFVSALLVLAACGSDNGDAEDAEGDTDEGGEVEQISVFQSKVEISEPLEELAEMYEEETGIEVDVWGTTGDDYLSQLQVRLNSNQGPSIMSVQNIQVADQLDSYLYDLSDMDVADDIAPDMALEFEDRLVGLPYGIEGFGLVYNKDLVDPEDITDYDSFVQTLQDFEEEGINGLMLSQEAYFLIGHISNYPFSLQDDYMAFIDELNEGETTMAEHDEFQEFGQFMEAIREHTVNPLDVNYDRQVGDFVNGETAMIHQGNWVASMLADYELDFEVGLMPFPLDGNDQQIVGVGGNWGVNGNKDQAEIDAAIDFLEWIHNSDVGHEYMVDEFAHVPGFTHIDADGLDPLAQEVLDASNSGDTIPWAHNYYPADIVPNDLAPAAEEFFLDDSMTGEEFIERLDEVWEGAVR</sequence>
<keyword evidence="6" id="KW-1185">Reference proteome</keyword>
<keyword evidence="2" id="KW-0813">Transport</keyword>
<evidence type="ECO:0000256" key="4">
    <source>
        <dbReference type="SAM" id="SignalP"/>
    </source>
</evidence>
<dbReference type="EMBL" id="BAAACZ010000027">
    <property type="protein sequence ID" value="GAA0469812.1"/>
    <property type="molecule type" value="Genomic_DNA"/>
</dbReference>
<evidence type="ECO:0000313" key="6">
    <source>
        <dbReference type="Proteomes" id="UP001500740"/>
    </source>
</evidence>
<gene>
    <name evidence="5" type="ORF">GCM10008935_27120</name>
</gene>
<evidence type="ECO:0000256" key="2">
    <source>
        <dbReference type="ARBA" id="ARBA00022448"/>
    </source>
</evidence>
<dbReference type="SUPFAM" id="SSF53850">
    <property type="entry name" value="Periplasmic binding protein-like II"/>
    <property type="match status" value="1"/>
</dbReference>
<organism evidence="5 6">
    <name type="scientific">Alkalibacillus silvisoli</name>
    <dbReference type="NCBI Taxonomy" id="392823"/>
    <lineage>
        <taxon>Bacteria</taxon>
        <taxon>Bacillati</taxon>
        <taxon>Bacillota</taxon>
        <taxon>Bacilli</taxon>
        <taxon>Bacillales</taxon>
        <taxon>Bacillaceae</taxon>
        <taxon>Alkalibacillus</taxon>
    </lineage>
</organism>